<sequence length="157" mass="16594">MLLPVLSIVENGLLSGDHQSRIKDGAYTGDASGLTAIDAFPDGSRTGTSIRPRSSNSTPPHTYSKATMAGISVGCTVGVILLFASLFLYFRRQYRRKRRTSPSCALPQTEAAAGSASRDAPLDELAHTNSPSQRSGSDSKAQDLDSVIAVHNGKESV</sequence>
<dbReference type="Proteomes" id="UP001149954">
    <property type="component" value="Unassembled WGS sequence"/>
</dbReference>
<keyword evidence="2" id="KW-1133">Transmembrane helix</keyword>
<dbReference type="AlphaFoldDB" id="A0A9W9XXK2"/>
<keyword evidence="2" id="KW-0472">Membrane</keyword>
<protein>
    <submittedName>
        <fullName evidence="3">CAZyme family GH72</fullName>
    </submittedName>
</protein>
<dbReference type="OrthoDB" id="421038at2759"/>
<feature type="region of interest" description="Disordered" evidence="1">
    <location>
        <begin position="97"/>
        <end position="157"/>
    </location>
</feature>
<keyword evidence="4" id="KW-1185">Reference proteome</keyword>
<evidence type="ECO:0000313" key="3">
    <source>
        <dbReference type="EMBL" id="KAJ5512094.1"/>
    </source>
</evidence>
<proteinExistence type="predicted"/>
<evidence type="ECO:0000256" key="2">
    <source>
        <dbReference type="SAM" id="Phobius"/>
    </source>
</evidence>
<reference evidence="3" key="1">
    <citation type="submission" date="2022-12" db="EMBL/GenBank/DDBJ databases">
        <authorList>
            <person name="Petersen C."/>
        </authorList>
    </citation>
    <scope>NUCLEOTIDE SEQUENCE</scope>
    <source>
        <strain evidence="3">IBT 29495</strain>
    </source>
</reference>
<evidence type="ECO:0000256" key="1">
    <source>
        <dbReference type="SAM" id="MobiDB-lite"/>
    </source>
</evidence>
<feature type="transmembrane region" description="Helical" evidence="2">
    <location>
        <begin position="66"/>
        <end position="90"/>
    </location>
</feature>
<feature type="compositionally biased region" description="Polar residues" evidence="1">
    <location>
        <begin position="45"/>
        <end position="62"/>
    </location>
</feature>
<feature type="compositionally biased region" description="Polar residues" evidence="1">
    <location>
        <begin position="127"/>
        <end position="139"/>
    </location>
</feature>
<name>A0A9W9XXK2_9EURO</name>
<organism evidence="3 4">
    <name type="scientific">Penicillium fimorum</name>
    <dbReference type="NCBI Taxonomy" id="1882269"/>
    <lineage>
        <taxon>Eukaryota</taxon>
        <taxon>Fungi</taxon>
        <taxon>Dikarya</taxon>
        <taxon>Ascomycota</taxon>
        <taxon>Pezizomycotina</taxon>
        <taxon>Eurotiomycetes</taxon>
        <taxon>Eurotiomycetidae</taxon>
        <taxon>Eurotiales</taxon>
        <taxon>Aspergillaceae</taxon>
        <taxon>Penicillium</taxon>
    </lineage>
</organism>
<feature type="region of interest" description="Disordered" evidence="1">
    <location>
        <begin position="38"/>
        <end position="62"/>
    </location>
</feature>
<evidence type="ECO:0000313" key="4">
    <source>
        <dbReference type="Proteomes" id="UP001149954"/>
    </source>
</evidence>
<dbReference type="EMBL" id="JAPWDS010000002">
    <property type="protein sequence ID" value="KAJ5512094.1"/>
    <property type="molecule type" value="Genomic_DNA"/>
</dbReference>
<comment type="caution">
    <text evidence="3">The sequence shown here is derived from an EMBL/GenBank/DDBJ whole genome shotgun (WGS) entry which is preliminary data.</text>
</comment>
<reference evidence="3" key="2">
    <citation type="journal article" date="2023" name="IMA Fungus">
        <title>Comparative genomic study of the Penicillium genus elucidates a diverse pangenome and 15 lateral gene transfer events.</title>
        <authorList>
            <person name="Petersen C."/>
            <person name="Sorensen T."/>
            <person name="Nielsen M.R."/>
            <person name="Sondergaard T.E."/>
            <person name="Sorensen J.L."/>
            <person name="Fitzpatrick D.A."/>
            <person name="Frisvad J.C."/>
            <person name="Nielsen K.L."/>
        </authorList>
    </citation>
    <scope>NUCLEOTIDE SEQUENCE</scope>
    <source>
        <strain evidence="3">IBT 29495</strain>
    </source>
</reference>
<keyword evidence="2" id="KW-0812">Transmembrane</keyword>
<accession>A0A9W9XXK2</accession>
<gene>
    <name evidence="3" type="ORF">N7463_001646</name>
</gene>